<dbReference type="EMBL" id="FQXK01000035">
    <property type="protein sequence ID" value="SHI62379.1"/>
    <property type="molecule type" value="Genomic_DNA"/>
</dbReference>
<keyword evidence="1" id="KW-0175">Coiled coil</keyword>
<dbReference type="GeneID" id="89511862"/>
<evidence type="ECO:0000256" key="2">
    <source>
        <dbReference type="SAM" id="Phobius"/>
    </source>
</evidence>
<keyword evidence="5" id="KW-1185">Reference proteome</keyword>
<evidence type="ECO:0000313" key="5">
    <source>
        <dbReference type="Proteomes" id="UP000184278"/>
    </source>
</evidence>
<proteinExistence type="predicted"/>
<dbReference type="RefSeq" id="WP_073389477.1">
    <property type="nucleotide sequence ID" value="NZ_FQXK01000035.1"/>
</dbReference>
<evidence type="ECO:0000256" key="1">
    <source>
        <dbReference type="SAM" id="Coils"/>
    </source>
</evidence>
<feature type="coiled-coil region" evidence="1">
    <location>
        <begin position="193"/>
        <end position="220"/>
    </location>
</feature>
<name>A0A1M6CN48_BUTFI</name>
<feature type="transmembrane region" description="Helical" evidence="2">
    <location>
        <begin position="128"/>
        <end position="150"/>
    </location>
</feature>
<feature type="transmembrane region" description="Helical" evidence="2">
    <location>
        <begin position="162"/>
        <end position="180"/>
    </location>
</feature>
<evidence type="ECO:0000313" key="4">
    <source>
        <dbReference type="EMBL" id="SHI62379.1"/>
    </source>
</evidence>
<feature type="domain" description="Zinc-ribbon" evidence="3">
    <location>
        <begin position="3"/>
        <end position="24"/>
    </location>
</feature>
<dbReference type="Pfam" id="PF13240">
    <property type="entry name" value="Zn_Ribbon_1"/>
    <property type="match status" value="1"/>
</dbReference>
<organism evidence="4 5">
    <name type="scientific">Butyrivibrio fibrisolvens DSM 3071</name>
    <dbReference type="NCBI Taxonomy" id="1121131"/>
    <lineage>
        <taxon>Bacteria</taxon>
        <taxon>Bacillati</taxon>
        <taxon>Bacillota</taxon>
        <taxon>Clostridia</taxon>
        <taxon>Lachnospirales</taxon>
        <taxon>Lachnospiraceae</taxon>
        <taxon>Butyrivibrio</taxon>
    </lineage>
</organism>
<protein>
    <submittedName>
        <fullName evidence="4">Zinc-ribbon domain-containing protein</fullName>
    </submittedName>
</protein>
<gene>
    <name evidence="4" type="ORF">SAMN02745229_03365</name>
</gene>
<sequence>MAFCEKCGAIVSDNAGFCSACGNKIKKKEEVAVQNAAVETKTGHKSGFRLREVSGASMAQAGINETDFANRVESVDNLSLNDCLFTLYNKLISPVKKIEQLTLAIENRQYLIEAEKEYEGEKPSFSEYIVRFFIANFVVAFGGGLIYAIIVTNSSNQEAVDSVAKLLILPAIFFLTIVPLKNKYRKSSRETKLRYLNHEIPMLENEIKNYEKQRNEIVLAIKDYICYCPPAYRSSSALSYFVDSYSNTRVNNLQEAVRAFDEYQRSQNMMNAMKSVCSLLEEIKIQQVRTNEQLASLQASVWAANFLY</sequence>
<keyword evidence="2" id="KW-0472">Membrane</keyword>
<reference evidence="5" key="1">
    <citation type="submission" date="2016-11" db="EMBL/GenBank/DDBJ databases">
        <authorList>
            <person name="Varghese N."/>
            <person name="Submissions S."/>
        </authorList>
    </citation>
    <scope>NUCLEOTIDE SEQUENCE [LARGE SCALE GENOMIC DNA]</scope>
    <source>
        <strain evidence="5">DSM 3071</strain>
    </source>
</reference>
<dbReference type="OrthoDB" id="2003838at2"/>
<accession>A0A1M6CN48</accession>
<keyword evidence="2" id="KW-1133">Transmembrane helix</keyword>
<keyword evidence="2" id="KW-0812">Transmembrane</keyword>
<dbReference type="Proteomes" id="UP000184278">
    <property type="component" value="Unassembled WGS sequence"/>
</dbReference>
<dbReference type="AlphaFoldDB" id="A0A1M6CN48"/>
<evidence type="ECO:0000259" key="3">
    <source>
        <dbReference type="Pfam" id="PF13240"/>
    </source>
</evidence>
<dbReference type="InterPro" id="IPR026870">
    <property type="entry name" value="Zinc_ribbon_dom"/>
</dbReference>